<reference evidence="2 3" key="1">
    <citation type="submission" date="2017-08" db="EMBL/GenBank/DDBJ databases">
        <title>Complete genome sequence of Mucilaginibacter sp. strain BJC16-A31.</title>
        <authorList>
            <consortium name="Henan University of Science and Technology"/>
            <person name="You X."/>
        </authorList>
    </citation>
    <scope>NUCLEOTIDE SEQUENCE [LARGE SCALE GENOMIC DNA]</scope>
    <source>
        <strain evidence="2 3">BJC16-A31</strain>
    </source>
</reference>
<feature type="transmembrane region" description="Helical" evidence="1">
    <location>
        <begin position="96"/>
        <end position="119"/>
    </location>
</feature>
<sequence length="171" mass="19882">METVLSFIKKHRFDLIVTCSVFAFLYDVYFSKHTFSLTIVALYLLGYAADNEKSKTNIEERKKLRLRGLTKVDIRNIAFVKSWEETRKKGLIKFSLVYGGVFFGFVLCGIISIAAMFIIKNMIKYVSDEPSHMLNFIGYTYIAGTIGGTVFYRLLWIYNERKFIRLTNPLH</sequence>
<accession>A0A223P118</accession>
<name>A0A223P118_9SPHI</name>
<feature type="transmembrane region" description="Helical" evidence="1">
    <location>
        <begin position="139"/>
        <end position="158"/>
    </location>
</feature>
<evidence type="ECO:0000256" key="1">
    <source>
        <dbReference type="SAM" id="Phobius"/>
    </source>
</evidence>
<dbReference type="Proteomes" id="UP000215002">
    <property type="component" value="Chromosome"/>
</dbReference>
<organism evidence="2 3">
    <name type="scientific">Mucilaginibacter xinganensis</name>
    <dbReference type="NCBI Taxonomy" id="1234841"/>
    <lineage>
        <taxon>Bacteria</taxon>
        <taxon>Pseudomonadati</taxon>
        <taxon>Bacteroidota</taxon>
        <taxon>Sphingobacteriia</taxon>
        <taxon>Sphingobacteriales</taxon>
        <taxon>Sphingobacteriaceae</taxon>
        <taxon>Mucilaginibacter</taxon>
    </lineage>
</organism>
<keyword evidence="1" id="KW-0812">Transmembrane</keyword>
<dbReference type="KEGG" id="muc:MuYL_3891"/>
<dbReference type="OrthoDB" id="799270at2"/>
<gene>
    <name evidence="2" type="ORF">MuYL_3891</name>
</gene>
<protein>
    <submittedName>
        <fullName evidence="2">Uncharacterized protein</fullName>
    </submittedName>
</protein>
<proteinExistence type="predicted"/>
<keyword evidence="1" id="KW-1133">Transmembrane helix</keyword>
<evidence type="ECO:0000313" key="2">
    <source>
        <dbReference type="EMBL" id="ASU35776.1"/>
    </source>
</evidence>
<dbReference type="AlphaFoldDB" id="A0A223P118"/>
<keyword evidence="1" id="KW-0472">Membrane</keyword>
<dbReference type="RefSeq" id="WP_094571902.1">
    <property type="nucleotide sequence ID" value="NZ_CP022743.1"/>
</dbReference>
<keyword evidence="3" id="KW-1185">Reference proteome</keyword>
<dbReference type="EMBL" id="CP022743">
    <property type="protein sequence ID" value="ASU35776.1"/>
    <property type="molecule type" value="Genomic_DNA"/>
</dbReference>
<evidence type="ECO:0000313" key="3">
    <source>
        <dbReference type="Proteomes" id="UP000215002"/>
    </source>
</evidence>